<comment type="caution">
    <text evidence="2">The sequence shown here is derived from an EMBL/GenBank/DDBJ whole genome shotgun (WGS) entry which is preliminary data.</text>
</comment>
<organism evidence="2 3">
    <name type="scientific">Phytophthora rubi</name>
    <dbReference type="NCBI Taxonomy" id="129364"/>
    <lineage>
        <taxon>Eukaryota</taxon>
        <taxon>Sar</taxon>
        <taxon>Stramenopiles</taxon>
        <taxon>Oomycota</taxon>
        <taxon>Peronosporomycetes</taxon>
        <taxon>Peronosporales</taxon>
        <taxon>Peronosporaceae</taxon>
        <taxon>Phytophthora</taxon>
    </lineage>
</organism>
<dbReference type="EMBL" id="QXFT01003322">
    <property type="protein sequence ID" value="KAE9286981.1"/>
    <property type="molecule type" value="Genomic_DNA"/>
</dbReference>
<feature type="compositionally biased region" description="Low complexity" evidence="1">
    <location>
        <begin position="68"/>
        <end position="78"/>
    </location>
</feature>
<reference evidence="2 3" key="1">
    <citation type="submission" date="2018-08" db="EMBL/GenBank/DDBJ databases">
        <title>Genomic investigation of the strawberry pathogen Phytophthora fragariae indicates pathogenicity is determined by transcriptional variation in three key races.</title>
        <authorList>
            <person name="Adams T.M."/>
            <person name="Armitage A.D."/>
            <person name="Sobczyk M.K."/>
            <person name="Bates H.J."/>
            <person name="Dunwell J.M."/>
            <person name="Nellist C.F."/>
            <person name="Harrison R.J."/>
        </authorList>
    </citation>
    <scope>NUCLEOTIDE SEQUENCE [LARGE SCALE GENOMIC DNA]</scope>
    <source>
        <strain evidence="2 3">SCRP333</strain>
    </source>
</reference>
<dbReference type="Proteomes" id="UP000434957">
    <property type="component" value="Unassembled WGS sequence"/>
</dbReference>
<gene>
    <name evidence="2" type="ORF">PR003_g26168</name>
</gene>
<evidence type="ECO:0000256" key="1">
    <source>
        <dbReference type="SAM" id="MobiDB-lite"/>
    </source>
</evidence>
<sequence>MNKFLGLESSFVSAFDRLNITGQGVHNEDSIQAAIFHRCPTYFEHQPIMDDSPSTHPLQLNTQSVTYSDNGSESASSGDDGDNDGAERSPSKYPNRFPQQHQRVDRTKPGQLQE</sequence>
<accession>A0A6A4CA32</accession>
<protein>
    <submittedName>
        <fullName evidence="2">Uncharacterized protein</fullName>
    </submittedName>
</protein>
<feature type="region of interest" description="Disordered" evidence="1">
    <location>
        <begin position="45"/>
        <end position="114"/>
    </location>
</feature>
<name>A0A6A4CA32_9STRA</name>
<dbReference type="AlphaFoldDB" id="A0A6A4CA32"/>
<feature type="compositionally biased region" description="Polar residues" evidence="1">
    <location>
        <begin position="52"/>
        <end position="67"/>
    </location>
</feature>
<proteinExistence type="predicted"/>
<evidence type="ECO:0000313" key="3">
    <source>
        <dbReference type="Proteomes" id="UP000434957"/>
    </source>
</evidence>
<evidence type="ECO:0000313" key="2">
    <source>
        <dbReference type="EMBL" id="KAE9286981.1"/>
    </source>
</evidence>
<keyword evidence="3" id="KW-1185">Reference proteome</keyword>